<keyword evidence="2" id="KW-1185">Reference proteome</keyword>
<accession>M3A486</accession>
<dbReference type="EMBL" id="AONQ01000122">
    <property type="protein sequence ID" value="EME67653.1"/>
    <property type="molecule type" value="Genomic_DNA"/>
</dbReference>
<sequence length="364" mass="40351">MIEVLRREVLALKGLPRNAAYDKAMNDPKMLDECLRLFRERPELFAHVVIDAGKQPVTVDHDVLACGRTLAEAVALVVRAAARRYFRSKLDFRSKFQAPPPKPSLMKRMGLALGLSHPPPAPKHAPKPHSRSEALYQAIREHLRFDWQVLLIPHYTPMSPTLVSDLGSRLLDIREAAELQALASPGNMPRDGRVPLLLDDARRLLVGGKDTIDAEILWRVVQQMDLARLFPNKSDVSQIRRAVAQVSATHVDVIRSLLPVLGGDIRRFTAFLMIAFTTLGEQRFKQDFCQTGQVHAARKLAERLSKIEAPPPCLDDMKRVYAALLSTAYVGGVEAGPSRLDAQPRLKKALDALGPSSKPVSISG</sequence>
<proteinExistence type="predicted"/>
<protein>
    <submittedName>
        <fullName evidence="1">Uncharacterized protein</fullName>
    </submittedName>
</protein>
<evidence type="ECO:0000313" key="2">
    <source>
        <dbReference type="Proteomes" id="UP000011744"/>
    </source>
</evidence>
<comment type="caution">
    <text evidence="1">The sequence shown here is derived from an EMBL/GenBank/DDBJ whole genome shotgun (WGS) entry which is preliminary data.</text>
</comment>
<gene>
    <name evidence="1" type="ORF">H261_22443</name>
</gene>
<dbReference type="AlphaFoldDB" id="M3A486"/>
<dbReference type="PATRIC" id="fig|1244869.3.peg.4395"/>
<reference evidence="1 2" key="1">
    <citation type="journal article" date="2014" name="Genome Announc.">
        <title>Draft Genome Sequence of Magnetospirillum sp. Strain SO-1, a Freshwater Magnetotactic Bacterium Isolated from the Ol'khovka River, Russia.</title>
        <authorList>
            <person name="Grouzdev D.S."/>
            <person name="Dziuba M.V."/>
            <person name="Sukhacheva M.S."/>
            <person name="Mardanov A.V."/>
            <person name="Beletskiy A.V."/>
            <person name="Kuznetsov B.B."/>
            <person name="Skryabin K.G."/>
        </authorList>
    </citation>
    <scope>NUCLEOTIDE SEQUENCE [LARGE SCALE GENOMIC DNA]</scope>
    <source>
        <strain evidence="1 2">SO-1</strain>
    </source>
</reference>
<name>M3A486_9PROT</name>
<dbReference type="eggNOG" id="ENOG5033RVY">
    <property type="taxonomic scope" value="Bacteria"/>
</dbReference>
<dbReference type="Proteomes" id="UP000011744">
    <property type="component" value="Unassembled WGS sequence"/>
</dbReference>
<organism evidence="1 2">
    <name type="scientific">Paramagnetospirillum caucaseum</name>
    <dbReference type="NCBI Taxonomy" id="1244869"/>
    <lineage>
        <taxon>Bacteria</taxon>
        <taxon>Pseudomonadati</taxon>
        <taxon>Pseudomonadota</taxon>
        <taxon>Alphaproteobacteria</taxon>
        <taxon>Rhodospirillales</taxon>
        <taxon>Magnetospirillaceae</taxon>
        <taxon>Paramagnetospirillum</taxon>
    </lineage>
</organism>
<evidence type="ECO:0000313" key="1">
    <source>
        <dbReference type="EMBL" id="EME67653.1"/>
    </source>
</evidence>